<dbReference type="PANTHER" id="PTHR41930:SF1">
    <property type="entry name" value="DEPHOSPHO-COA KINASE"/>
    <property type="match status" value="1"/>
</dbReference>
<dbReference type="InterPro" id="IPR027417">
    <property type="entry name" value="P-loop_NTPase"/>
</dbReference>
<dbReference type="PANTHER" id="PTHR41930">
    <property type="entry name" value="UPF0200 PROTEIN MJ1399"/>
    <property type="match status" value="1"/>
</dbReference>
<dbReference type="Gene3D" id="3.40.50.300">
    <property type="entry name" value="P-loop containing nucleotide triphosphate hydrolases"/>
    <property type="match status" value="1"/>
</dbReference>
<dbReference type="SUPFAM" id="SSF52540">
    <property type="entry name" value="P-loop containing nucleoside triphosphate hydrolases"/>
    <property type="match status" value="1"/>
</dbReference>
<dbReference type="Pfam" id="PF13238">
    <property type="entry name" value="AAA_18"/>
    <property type="match status" value="1"/>
</dbReference>
<proteinExistence type="predicted"/>
<protein>
    <recommendedName>
        <fullName evidence="2">Dephospho-CoA kinase</fullName>
    </recommendedName>
</protein>
<dbReference type="AlphaFoldDB" id="A0A0H4T492"/>
<sequence>MKRIVIAVVGLTGSGKSEAVSRLVEKGFVRIGFNDILYMELDMRGLSHIQKNEKPIREELRTKEGMGVMAVRSLPQIDVILEKGENVVIESLYSWSEYKVIKEKYQNVFKILAIYAPPEIRYERLSKREVRPLTHEGAKARDYAEIENIEKAGPIAIADWTIINVGTKEELINDVDKLVDGITTS</sequence>
<name>A0A0H4T492_9BACT</name>
<accession>A0A0H4T492</accession>
<organism evidence="1">
    <name type="scientific">uncultured Parcubacteria bacterium Rifle_16ft_4_minimus_37647</name>
    <dbReference type="NCBI Taxonomy" id="1665140"/>
    <lineage>
        <taxon>Bacteria</taxon>
        <taxon>Candidatus Parcubacteria</taxon>
        <taxon>environmental samples</taxon>
    </lineage>
</organism>
<evidence type="ECO:0008006" key="2">
    <source>
        <dbReference type="Google" id="ProtNLM"/>
    </source>
</evidence>
<dbReference type="EMBL" id="KT007000">
    <property type="protein sequence ID" value="AKQ02488.1"/>
    <property type="molecule type" value="Genomic_DNA"/>
</dbReference>
<reference evidence="1" key="1">
    <citation type="journal article" date="2015" name="ISME J.">
        <title>Aquifer environment selects for microbial species cohorts in sediment and groundwater.</title>
        <authorList>
            <person name="Hug L.A."/>
            <person name="Thomas B.C."/>
            <person name="Brown C.T."/>
            <person name="Frischkorn K.R."/>
            <person name="Williams K.H."/>
            <person name="Tringe S.G."/>
            <person name="Banfield J.F."/>
        </authorList>
    </citation>
    <scope>NUCLEOTIDE SEQUENCE</scope>
</reference>
<evidence type="ECO:0000313" key="1">
    <source>
        <dbReference type="EMBL" id="AKQ02488.1"/>
    </source>
</evidence>